<evidence type="ECO:0000313" key="2">
    <source>
        <dbReference type="Proteomes" id="UP001357485"/>
    </source>
</evidence>
<evidence type="ECO:0000313" key="1">
    <source>
        <dbReference type="EMBL" id="KAK5287810.1"/>
    </source>
</evidence>
<comment type="caution">
    <text evidence="1">The sequence shown here is derived from an EMBL/GenBank/DDBJ whole genome shotgun (WGS) entry which is preliminary data.</text>
</comment>
<proteinExistence type="predicted"/>
<name>A0ABR0M6R8_9PEZI</name>
<gene>
    <name evidence="1" type="ORF">LTR16_003612</name>
</gene>
<dbReference type="EMBL" id="JAVRRA010000397">
    <property type="protein sequence ID" value="KAK5287810.1"/>
    <property type="molecule type" value="Genomic_DNA"/>
</dbReference>
<reference evidence="1 2" key="1">
    <citation type="submission" date="2023-08" db="EMBL/GenBank/DDBJ databases">
        <title>Black Yeasts Isolated from many extreme environments.</title>
        <authorList>
            <person name="Coleine C."/>
            <person name="Stajich J.E."/>
            <person name="Selbmann L."/>
        </authorList>
    </citation>
    <scope>NUCLEOTIDE SEQUENCE [LARGE SCALE GENOMIC DNA]</scope>
    <source>
        <strain evidence="1 2">CCFEE 536</strain>
    </source>
</reference>
<sequence length="97" mass="11175">MLLKKFEIEYIRVTETGCSPLHTSKTESKTSSTHHKIPKKHMGAGRLILHTKSNLKERTYDFTTQTWQVTTFPNRNLPPIDYIYFATGIATDYSTLP</sequence>
<protein>
    <submittedName>
        <fullName evidence="1">Uncharacterized protein</fullName>
    </submittedName>
</protein>
<accession>A0ABR0M6R8</accession>
<organism evidence="1 2">
    <name type="scientific">Cryomyces antarcticus</name>
    <dbReference type="NCBI Taxonomy" id="329879"/>
    <lineage>
        <taxon>Eukaryota</taxon>
        <taxon>Fungi</taxon>
        <taxon>Dikarya</taxon>
        <taxon>Ascomycota</taxon>
        <taxon>Pezizomycotina</taxon>
        <taxon>Dothideomycetes</taxon>
        <taxon>Dothideomycetes incertae sedis</taxon>
        <taxon>Cryomyces</taxon>
    </lineage>
</organism>
<keyword evidence="2" id="KW-1185">Reference proteome</keyword>
<dbReference type="Proteomes" id="UP001357485">
    <property type="component" value="Unassembled WGS sequence"/>
</dbReference>